<proteinExistence type="inferred from homology"/>
<comment type="similarity">
    <text evidence="2 10">Belongs to the class-I aminoacyl-tRNA synthetase family. MshC subfamily.</text>
</comment>
<dbReference type="CDD" id="cd00672">
    <property type="entry name" value="CysRS_core"/>
    <property type="match status" value="1"/>
</dbReference>
<dbReference type="EC" id="6.3.1.13" evidence="10"/>
<evidence type="ECO:0000256" key="9">
    <source>
        <dbReference type="ARBA" id="ARBA00048350"/>
    </source>
</evidence>
<protein>
    <recommendedName>
        <fullName evidence="10">L-cysteine:1D-myo-inositol 2-amino-2-deoxy-alpha-D-glucopyranoside ligase</fullName>
        <shortName evidence="10">L-Cys:GlcN-Ins ligase</shortName>
        <ecNumber evidence="10">6.3.1.13</ecNumber>
    </recommendedName>
    <alternativeName>
        <fullName evidence="10">Mycothiol ligase</fullName>
        <shortName evidence="10">MSH ligase</shortName>
    </alternativeName>
</protein>
<dbReference type="Gene3D" id="1.20.120.640">
    <property type="entry name" value="Anticodon-binding domain of a subclass of class I aminoacyl-tRNA synthetases"/>
    <property type="match status" value="1"/>
</dbReference>
<feature type="binding site" evidence="10">
    <location>
        <position position="43"/>
    </location>
    <ligand>
        <name>Zn(2+)</name>
        <dbReference type="ChEBI" id="CHEBI:29105"/>
    </ligand>
</feature>
<dbReference type="AlphaFoldDB" id="A0A2T1A0M8"/>
<feature type="binding site" evidence="10">
    <location>
        <position position="226"/>
    </location>
    <ligand>
        <name>L-cysteinyl-5'-AMP</name>
        <dbReference type="ChEBI" id="CHEBI:144924"/>
    </ligand>
</feature>
<feature type="binding site" evidence="10">
    <location>
        <position position="58"/>
    </location>
    <ligand>
        <name>L-cysteinyl-5'-AMP</name>
        <dbReference type="ChEBI" id="CHEBI:144924"/>
    </ligand>
</feature>
<dbReference type="Proteomes" id="UP000237752">
    <property type="component" value="Unassembled WGS sequence"/>
</dbReference>
<evidence type="ECO:0000313" key="12">
    <source>
        <dbReference type="EMBL" id="PRZ42159.1"/>
    </source>
</evidence>
<feature type="binding site" evidence="10">
    <location>
        <begin position="81"/>
        <end position="83"/>
    </location>
    <ligand>
        <name>L-cysteinyl-5'-AMP</name>
        <dbReference type="ChEBI" id="CHEBI:144924"/>
    </ligand>
</feature>
<gene>
    <name evidence="10" type="primary">mshC</name>
    <name evidence="12" type="ORF">CLV47_10629</name>
</gene>
<keyword evidence="7 10" id="KW-0862">Zinc</keyword>
<feature type="short sequence motif" description="'ERGGDP' region" evidence="10">
    <location>
        <begin position="186"/>
        <end position="191"/>
    </location>
</feature>
<dbReference type="GO" id="GO:0010125">
    <property type="term" value="P:mycothiol biosynthetic process"/>
    <property type="evidence" value="ECO:0007669"/>
    <property type="project" value="UniProtKB-UniRule"/>
</dbReference>
<dbReference type="NCBIfam" id="TIGR03447">
    <property type="entry name" value="mycothiol_MshC"/>
    <property type="match status" value="1"/>
</dbReference>
<evidence type="ECO:0000256" key="7">
    <source>
        <dbReference type="ARBA" id="ARBA00022833"/>
    </source>
</evidence>
<comment type="caution">
    <text evidence="12">The sequence shown here is derived from an EMBL/GenBank/DDBJ whole genome shotgun (WGS) entry which is preliminary data.</text>
</comment>
<dbReference type="Gene3D" id="3.40.50.620">
    <property type="entry name" value="HUPs"/>
    <property type="match status" value="1"/>
</dbReference>
<keyword evidence="8 10" id="KW-0067">ATP-binding</keyword>
<dbReference type="GO" id="GO:0006423">
    <property type="term" value="P:cysteinyl-tRNA aminoacylation"/>
    <property type="evidence" value="ECO:0007669"/>
    <property type="project" value="TreeGrafter"/>
</dbReference>
<keyword evidence="12" id="KW-0030">Aminoacyl-tRNA synthetase</keyword>
<name>A0A2T1A0M8_9ACTN</name>
<dbReference type="InterPro" id="IPR024909">
    <property type="entry name" value="Cys-tRNA/MSH_ligase"/>
</dbReference>
<feature type="binding site" evidence="10">
    <location>
        <position position="230"/>
    </location>
    <ligand>
        <name>Zn(2+)</name>
        <dbReference type="ChEBI" id="CHEBI:29105"/>
    </ligand>
</feature>
<evidence type="ECO:0000256" key="2">
    <source>
        <dbReference type="ARBA" id="ARBA00007723"/>
    </source>
</evidence>
<feature type="binding site" evidence="10">
    <location>
        <begin position="43"/>
        <end position="46"/>
    </location>
    <ligand>
        <name>L-cysteinyl-5'-AMP</name>
        <dbReference type="ChEBI" id="CHEBI:144924"/>
    </ligand>
</feature>
<organism evidence="12 13">
    <name type="scientific">Antricoccus suffuscus</name>
    <dbReference type="NCBI Taxonomy" id="1629062"/>
    <lineage>
        <taxon>Bacteria</taxon>
        <taxon>Bacillati</taxon>
        <taxon>Actinomycetota</taxon>
        <taxon>Actinomycetes</taxon>
        <taxon>Geodermatophilales</taxon>
        <taxon>Antricoccaceae</taxon>
        <taxon>Antricoccus</taxon>
    </lineage>
</organism>
<dbReference type="HAMAP" id="MF_01697">
    <property type="entry name" value="MshC"/>
    <property type="match status" value="1"/>
</dbReference>
<dbReference type="EMBL" id="PVUE01000006">
    <property type="protein sequence ID" value="PRZ42159.1"/>
    <property type="molecule type" value="Genomic_DNA"/>
</dbReference>
<dbReference type="PANTHER" id="PTHR10890">
    <property type="entry name" value="CYSTEINYL-TRNA SYNTHETASE"/>
    <property type="match status" value="1"/>
</dbReference>
<dbReference type="GO" id="GO:0005524">
    <property type="term" value="F:ATP binding"/>
    <property type="evidence" value="ECO:0007669"/>
    <property type="project" value="UniProtKB-KW"/>
</dbReference>
<evidence type="ECO:0000256" key="3">
    <source>
        <dbReference type="ARBA" id="ARBA00011245"/>
    </source>
</evidence>
<accession>A0A2T1A0M8</accession>
<dbReference type="GO" id="GO:0035446">
    <property type="term" value="F:cysteine-glucosaminylinositol ligase activity"/>
    <property type="evidence" value="ECO:0007669"/>
    <property type="project" value="UniProtKB-UniRule"/>
</dbReference>
<feature type="binding site" evidence="10">
    <location>
        <begin position="248"/>
        <end position="250"/>
    </location>
    <ligand>
        <name>L-cysteinyl-5'-AMP</name>
        <dbReference type="ChEBI" id="CHEBI:144924"/>
    </ligand>
</feature>
<feature type="binding site" evidence="10">
    <location>
        <position position="282"/>
    </location>
    <ligand>
        <name>L-cysteinyl-5'-AMP</name>
        <dbReference type="ChEBI" id="CHEBI:144924"/>
    </ligand>
</feature>
<evidence type="ECO:0000256" key="4">
    <source>
        <dbReference type="ARBA" id="ARBA00022598"/>
    </source>
</evidence>
<dbReference type="OrthoDB" id="9815130at2"/>
<evidence type="ECO:0000256" key="6">
    <source>
        <dbReference type="ARBA" id="ARBA00022741"/>
    </source>
</evidence>
<dbReference type="RefSeq" id="WP_106348669.1">
    <property type="nucleotide sequence ID" value="NZ_PVUE01000006.1"/>
</dbReference>
<evidence type="ECO:0000256" key="1">
    <source>
        <dbReference type="ARBA" id="ARBA00003679"/>
    </source>
</evidence>
<sequence length="407" mass="44324">MHSWPDVVVPPIPDNPPALRLYDSSSDTVRPLADRGEYRIYVCGITPYDATHLGHAATYLAFDLAIRQLRDAGKTVHYVQNVTDIDDPLLERAEANGEDWQDLARRETDLFREDMTALRVLPPERYVGAVESMDLVADAVNKLLESGAAYRLADGTNDVYYDTDAAPKFGYVSQYDEATMLGFFAERGGDPEREGKRHALDPLLWRGIRDGEPSWSTVVGEGRPGWHIECAAIALDGLGDTIDIQGGGSDLRFPHHEMSTAHAETLTGLTPFAGHYSQAAMIGLDGEKMSKSKGNLVLVSVLRRDGVDPMAVRVGLLAGHYRQDRDWSDEVLHAALDRLSAWRAAVARDNAPEAAPVIAAIRERLADDLDTPAALRIIDDWASTSGTAEGAGVQLSTAIDALLGIAL</sequence>
<evidence type="ECO:0000256" key="5">
    <source>
        <dbReference type="ARBA" id="ARBA00022723"/>
    </source>
</evidence>
<dbReference type="SUPFAM" id="SSF52374">
    <property type="entry name" value="Nucleotidylyl transferase"/>
    <property type="match status" value="1"/>
</dbReference>
<feature type="short sequence motif" description="'HIGH' region" evidence="10">
    <location>
        <begin position="45"/>
        <end position="55"/>
    </location>
</feature>
<dbReference type="PANTHER" id="PTHR10890:SF3">
    <property type="entry name" value="CYSTEINE--TRNA LIGASE, CYTOPLASMIC"/>
    <property type="match status" value="1"/>
</dbReference>
<comment type="catalytic activity">
    <reaction evidence="9 10">
        <text>1D-myo-inositol 2-amino-2-deoxy-alpha-D-glucopyranoside + L-cysteine + ATP = 1D-myo-inositol 2-(L-cysteinylamino)-2-deoxy-alpha-D-glucopyranoside + AMP + diphosphate + H(+)</text>
        <dbReference type="Rhea" id="RHEA:26176"/>
        <dbReference type="ChEBI" id="CHEBI:15378"/>
        <dbReference type="ChEBI" id="CHEBI:30616"/>
        <dbReference type="ChEBI" id="CHEBI:33019"/>
        <dbReference type="ChEBI" id="CHEBI:35235"/>
        <dbReference type="ChEBI" id="CHEBI:58886"/>
        <dbReference type="ChEBI" id="CHEBI:58887"/>
        <dbReference type="ChEBI" id="CHEBI:456215"/>
        <dbReference type="EC" id="6.3.1.13"/>
    </reaction>
</comment>
<keyword evidence="13" id="KW-1185">Reference proteome</keyword>
<dbReference type="GO" id="GO:0005829">
    <property type="term" value="C:cytosol"/>
    <property type="evidence" value="ECO:0007669"/>
    <property type="project" value="TreeGrafter"/>
</dbReference>
<dbReference type="InterPro" id="IPR014729">
    <property type="entry name" value="Rossmann-like_a/b/a_fold"/>
</dbReference>
<comment type="cofactor">
    <cofactor evidence="10">
        <name>Zn(2+)</name>
        <dbReference type="ChEBI" id="CHEBI:29105"/>
    </cofactor>
    <text evidence="10">Binds 1 zinc ion per subunit.</text>
</comment>
<dbReference type="Pfam" id="PF01406">
    <property type="entry name" value="tRNA-synt_1e"/>
    <property type="match status" value="1"/>
</dbReference>
<comment type="subunit">
    <text evidence="3 10">Monomer.</text>
</comment>
<feature type="binding site" evidence="10">
    <location>
        <position position="255"/>
    </location>
    <ligand>
        <name>Zn(2+)</name>
        <dbReference type="ChEBI" id="CHEBI:29105"/>
    </ligand>
</feature>
<comment type="function">
    <text evidence="1 10">Catalyzes the ATP-dependent condensation of GlcN-Ins and L-cysteine to form L-Cys-GlcN-Ins.</text>
</comment>
<dbReference type="PRINTS" id="PR00983">
    <property type="entry name" value="TRNASYNTHCYS"/>
</dbReference>
<dbReference type="InterPro" id="IPR017812">
    <property type="entry name" value="Mycothiol_ligase_MshC"/>
</dbReference>
<dbReference type="InterPro" id="IPR032678">
    <property type="entry name" value="tRNA-synt_1_cat_dom"/>
</dbReference>
<evidence type="ECO:0000313" key="13">
    <source>
        <dbReference type="Proteomes" id="UP000237752"/>
    </source>
</evidence>
<keyword evidence="6 10" id="KW-0547">Nucleotide-binding</keyword>
<dbReference type="GO" id="GO:0004817">
    <property type="term" value="F:cysteine-tRNA ligase activity"/>
    <property type="evidence" value="ECO:0007669"/>
    <property type="project" value="TreeGrafter"/>
</dbReference>
<keyword evidence="5 10" id="KW-0479">Metal-binding</keyword>
<dbReference type="GO" id="GO:0008270">
    <property type="term" value="F:zinc ion binding"/>
    <property type="evidence" value="ECO:0007669"/>
    <property type="project" value="UniProtKB-UniRule"/>
</dbReference>
<evidence type="ECO:0000256" key="10">
    <source>
        <dbReference type="HAMAP-Rule" id="MF_01697"/>
    </source>
</evidence>
<evidence type="ECO:0000256" key="8">
    <source>
        <dbReference type="ARBA" id="ARBA00022840"/>
    </source>
</evidence>
<feature type="short sequence motif" description="'KMSKS' region" evidence="10">
    <location>
        <begin position="288"/>
        <end position="292"/>
    </location>
</feature>
<reference evidence="12 13" key="1">
    <citation type="submission" date="2018-03" db="EMBL/GenBank/DDBJ databases">
        <title>Genomic Encyclopedia of Archaeal and Bacterial Type Strains, Phase II (KMG-II): from individual species to whole genera.</title>
        <authorList>
            <person name="Goeker M."/>
        </authorList>
    </citation>
    <scope>NUCLEOTIDE SEQUENCE [LARGE SCALE GENOMIC DNA]</scope>
    <source>
        <strain evidence="12 13">DSM 100065</strain>
    </source>
</reference>
<evidence type="ECO:0000259" key="11">
    <source>
        <dbReference type="Pfam" id="PF01406"/>
    </source>
</evidence>
<feature type="domain" description="tRNA synthetases class I catalytic" evidence="11">
    <location>
        <begin position="35"/>
        <end position="335"/>
    </location>
</feature>
<keyword evidence="4 10" id="KW-0436">Ligase</keyword>